<feature type="region of interest" description="Disordered" evidence="7">
    <location>
        <begin position="1"/>
        <end position="45"/>
    </location>
</feature>
<evidence type="ECO:0000256" key="8">
    <source>
        <dbReference type="SAM" id="Phobius"/>
    </source>
</evidence>
<comment type="similarity">
    <text evidence="2">Belongs to the peptidase S26 family.</text>
</comment>
<dbReference type="RefSeq" id="WP_088254653.1">
    <property type="nucleotide sequence ID" value="NZ_NIDE01000004.1"/>
</dbReference>
<evidence type="ECO:0000256" key="6">
    <source>
        <dbReference type="ARBA" id="ARBA00029906"/>
    </source>
</evidence>
<feature type="transmembrane region" description="Helical" evidence="8">
    <location>
        <begin position="54"/>
        <end position="74"/>
    </location>
</feature>
<dbReference type="EMBL" id="NIDE01000004">
    <property type="protein sequence ID" value="OWK43855.1"/>
    <property type="molecule type" value="Genomic_DNA"/>
</dbReference>
<dbReference type="InterPro" id="IPR019757">
    <property type="entry name" value="Pept_S26A_signal_pept_1_Lys-AS"/>
</dbReference>
<dbReference type="InterPro" id="IPR019533">
    <property type="entry name" value="Peptidase_S26"/>
</dbReference>
<dbReference type="GO" id="GO:0009003">
    <property type="term" value="F:signal peptidase activity"/>
    <property type="evidence" value="ECO:0007669"/>
    <property type="project" value="UniProtKB-EC"/>
</dbReference>
<evidence type="ECO:0000256" key="1">
    <source>
        <dbReference type="ARBA" id="ARBA00000677"/>
    </source>
</evidence>
<feature type="domain" description="Peptidase S26" evidence="9">
    <location>
        <begin position="461"/>
        <end position="507"/>
    </location>
</feature>
<dbReference type="InterPro" id="IPR036286">
    <property type="entry name" value="LexA/Signal_pep-like_sf"/>
</dbReference>
<gene>
    <name evidence="10" type="ORF">FRUB_03454</name>
</gene>
<dbReference type="PANTHER" id="PTHR43390">
    <property type="entry name" value="SIGNAL PEPTIDASE I"/>
    <property type="match status" value="1"/>
</dbReference>
<dbReference type="GO" id="GO:0016020">
    <property type="term" value="C:membrane"/>
    <property type="evidence" value="ECO:0007669"/>
    <property type="project" value="InterPro"/>
</dbReference>
<feature type="compositionally biased region" description="Pro residues" evidence="7">
    <location>
        <begin position="32"/>
        <end position="45"/>
    </location>
</feature>
<dbReference type="Proteomes" id="UP000214646">
    <property type="component" value="Unassembled WGS sequence"/>
</dbReference>
<accession>A0A225E5A1</accession>
<comment type="catalytic activity">
    <reaction evidence="1">
        <text>Cleavage of hydrophobic, N-terminal signal or leader sequences from secreted and periplasmic proteins.</text>
        <dbReference type="EC" id="3.4.21.89"/>
    </reaction>
</comment>
<evidence type="ECO:0000259" key="9">
    <source>
        <dbReference type="Pfam" id="PF10502"/>
    </source>
</evidence>
<reference evidence="11" key="1">
    <citation type="submission" date="2017-06" db="EMBL/GenBank/DDBJ databases">
        <title>Genome analysis of Fimbriiglobus ruber SP5, the first member of the order Planctomycetales with confirmed chitinolytic capability.</title>
        <authorList>
            <person name="Ravin N.V."/>
            <person name="Rakitin A.L."/>
            <person name="Ivanova A.A."/>
            <person name="Beletsky A.V."/>
            <person name="Kulichevskaya I.S."/>
            <person name="Mardanov A.V."/>
            <person name="Dedysh S.N."/>
        </authorList>
    </citation>
    <scope>NUCLEOTIDE SEQUENCE [LARGE SCALE GENOMIC DNA]</scope>
    <source>
        <strain evidence="11">SP5</strain>
    </source>
</reference>
<comment type="caution">
    <text evidence="10">The sequence shown here is derived from an EMBL/GenBank/DDBJ whole genome shotgun (WGS) entry which is preliminary data.</text>
</comment>
<keyword evidence="8" id="KW-0472">Membrane</keyword>
<keyword evidence="11" id="KW-1185">Reference proteome</keyword>
<proteinExistence type="inferred from homology"/>
<evidence type="ECO:0000256" key="4">
    <source>
        <dbReference type="ARBA" id="ARBA00019232"/>
    </source>
</evidence>
<evidence type="ECO:0000313" key="11">
    <source>
        <dbReference type="Proteomes" id="UP000214646"/>
    </source>
</evidence>
<evidence type="ECO:0000256" key="2">
    <source>
        <dbReference type="ARBA" id="ARBA00009370"/>
    </source>
</evidence>
<keyword evidence="5" id="KW-0378">Hydrolase</keyword>
<keyword evidence="8" id="KW-1133">Transmembrane helix</keyword>
<dbReference type="EC" id="3.4.21.89" evidence="3"/>
<dbReference type="OrthoDB" id="9802919at2"/>
<dbReference type="PROSITE" id="PS00760">
    <property type="entry name" value="SPASE_I_2"/>
    <property type="match status" value="1"/>
</dbReference>
<dbReference type="Gene3D" id="2.10.109.10">
    <property type="entry name" value="Umud Fragment, subunit A"/>
    <property type="match status" value="2"/>
</dbReference>
<dbReference type="GO" id="GO:0006465">
    <property type="term" value="P:signal peptide processing"/>
    <property type="evidence" value="ECO:0007669"/>
    <property type="project" value="InterPro"/>
</dbReference>
<evidence type="ECO:0000256" key="7">
    <source>
        <dbReference type="SAM" id="MobiDB-lite"/>
    </source>
</evidence>
<evidence type="ECO:0000313" key="10">
    <source>
        <dbReference type="EMBL" id="OWK43855.1"/>
    </source>
</evidence>
<dbReference type="AlphaFoldDB" id="A0A225E5A1"/>
<feature type="domain" description="Peptidase S26" evidence="9">
    <location>
        <begin position="140"/>
        <end position="209"/>
    </location>
</feature>
<organism evidence="10 11">
    <name type="scientific">Fimbriiglobus ruber</name>
    <dbReference type="NCBI Taxonomy" id="1908690"/>
    <lineage>
        <taxon>Bacteria</taxon>
        <taxon>Pseudomonadati</taxon>
        <taxon>Planctomycetota</taxon>
        <taxon>Planctomycetia</taxon>
        <taxon>Gemmatales</taxon>
        <taxon>Gemmataceae</taxon>
        <taxon>Fimbriiglobus</taxon>
    </lineage>
</organism>
<keyword evidence="8" id="KW-0812">Transmembrane</keyword>
<protein>
    <recommendedName>
        <fullName evidence="4">Signal peptidase I</fullName>
        <ecNumber evidence="3">3.4.21.89</ecNumber>
    </recommendedName>
    <alternativeName>
        <fullName evidence="6">Leader peptidase I</fullName>
    </alternativeName>
</protein>
<dbReference type="InterPro" id="IPR019758">
    <property type="entry name" value="Pept_S26A_signal_pept_1_CS"/>
</dbReference>
<dbReference type="SUPFAM" id="SSF51306">
    <property type="entry name" value="LexA/Signal peptidase"/>
    <property type="match status" value="2"/>
</dbReference>
<dbReference type="CDD" id="cd06530">
    <property type="entry name" value="S26_SPase_I"/>
    <property type="match status" value="2"/>
</dbReference>
<name>A0A225E5A1_9BACT</name>
<dbReference type="InterPro" id="IPR000223">
    <property type="entry name" value="Pept_S26A_signal_pept_1"/>
</dbReference>
<evidence type="ECO:0000256" key="3">
    <source>
        <dbReference type="ARBA" id="ARBA00013208"/>
    </source>
</evidence>
<sequence length="538" mass="58694">MDHGPTTAGFPTTGYPLAPVAPSPEWTASDPSSPPAPAAPPATPPRPMPNPVRWLVQFGVLFFCLFLFVRTAALEPFGVPTGSMAEALIGNHRAGDCPRCGFPVRVGEPGPEARPVRFEACACPNCGAAVDLSRAREVFGDRLMVDKTVYHARSPRRWEIAVFRCPADLSKPYVKRVIGLPGELIQISDGDIYAGGQLVRKTLAQVRETRVPVFDMSYPPQGGWALRWLDEPIGQAPKLPPTRPPAEEKTVDGSILRDNTLMLDATGKRGEIGLTYRHWNLDSRTQEPVSDYQGYNGGPADRRGGFGRARPDADTAVHDFVLEFDLEVRTGSGAFACRLGDGADTVRADFPVVSDGTDPGDATVYVAHDGPLAPVKAPGLVLRPGKTYRVTFALVDRRASLAIDGREVVPPLDLPAGPPGKSVRRGVPRPAQLGARGVSVAVRDFKLYRDIHYLSPRASAGGWHLGANEYFMLGDNTSNSHDSRVWTIDNQPAPGVPEKDFIGKPFLIHQPMRLGRIPIFGREYKVQTLDWSRLRWLR</sequence>
<feature type="region of interest" description="Disordered" evidence="7">
    <location>
        <begin position="287"/>
        <end position="306"/>
    </location>
</feature>
<evidence type="ECO:0000256" key="5">
    <source>
        <dbReference type="ARBA" id="ARBA00022801"/>
    </source>
</evidence>
<dbReference type="PANTHER" id="PTHR43390:SF1">
    <property type="entry name" value="CHLOROPLAST PROCESSING PEPTIDASE"/>
    <property type="match status" value="1"/>
</dbReference>
<dbReference type="Pfam" id="PF10502">
    <property type="entry name" value="Peptidase_S26"/>
    <property type="match status" value="2"/>
</dbReference>
<dbReference type="GO" id="GO:0004252">
    <property type="term" value="F:serine-type endopeptidase activity"/>
    <property type="evidence" value="ECO:0007669"/>
    <property type="project" value="InterPro"/>
</dbReference>
<dbReference type="PRINTS" id="PR00727">
    <property type="entry name" value="LEADERPTASE"/>
</dbReference>
<dbReference type="PROSITE" id="PS00761">
    <property type="entry name" value="SPASE_I_3"/>
    <property type="match status" value="1"/>
</dbReference>